<keyword evidence="2" id="KW-1185">Reference proteome</keyword>
<gene>
    <name evidence="1" type="ORF">KIPB_003815</name>
</gene>
<protein>
    <submittedName>
        <fullName evidence="1">Uncharacterized protein</fullName>
    </submittedName>
</protein>
<dbReference type="EMBL" id="BDIP01000765">
    <property type="protein sequence ID" value="GIQ82646.1"/>
    <property type="molecule type" value="Genomic_DNA"/>
</dbReference>
<name>A0A9K3GHQ5_9EUKA</name>
<dbReference type="Proteomes" id="UP000265618">
    <property type="component" value="Unassembled WGS sequence"/>
</dbReference>
<evidence type="ECO:0000313" key="1">
    <source>
        <dbReference type="EMBL" id="GIQ82646.1"/>
    </source>
</evidence>
<comment type="caution">
    <text evidence="1">The sequence shown here is derived from an EMBL/GenBank/DDBJ whole genome shotgun (WGS) entry which is preliminary data.</text>
</comment>
<evidence type="ECO:0000313" key="2">
    <source>
        <dbReference type="Proteomes" id="UP000265618"/>
    </source>
</evidence>
<organism evidence="1 2">
    <name type="scientific">Kipferlia bialata</name>
    <dbReference type="NCBI Taxonomy" id="797122"/>
    <lineage>
        <taxon>Eukaryota</taxon>
        <taxon>Metamonada</taxon>
        <taxon>Carpediemonas-like organisms</taxon>
        <taxon>Kipferlia</taxon>
    </lineage>
</organism>
<dbReference type="AlphaFoldDB" id="A0A9K3GHQ5"/>
<accession>A0A9K3GHQ5</accession>
<reference evidence="1 2" key="1">
    <citation type="journal article" date="2018" name="PLoS ONE">
        <title>The draft genome of Kipferlia bialata reveals reductive genome evolution in fornicate parasites.</title>
        <authorList>
            <person name="Tanifuji G."/>
            <person name="Takabayashi S."/>
            <person name="Kume K."/>
            <person name="Takagi M."/>
            <person name="Nakayama T."/>
            <person name="Kamikawa R."/>
            <person name="Inagaki Y."/>
            <person name="Hashimoto T."/>
        </authorList>
    </citation>
    <scope>NUCLEOTIDE SEQUENCE [LARGE SCALE GENOMIC DNA]</scope>
    <source>
        <strain evidence="1">NY0173</strain>
    </source>
</reference>
<proteinExistence type="predicted"/>
<sequence>MGRDPKRKGSRQWSIRDVLTRQVPPASRPDWCYGVEEAIARFPHMHWISTHREEFRALSLADRRKITGPALEEEQEVLRIQKEVEEAKRRNQKMGR</sequence>